<dbReference type="KEGG" id="bnm:BALAC2494_02051"/>
<accession>A0A806FWJ4</accession>
<dbReference type="AlphaFoldDB" id="A0A806FWJ4"/>
<proteinExistence type="predicted"/>
<gene>
    <name evidence="1" type="ORF">BALAC2494_02051</name>
</gene>
<evidence type="ECO:0000313" key="1">
    <source>
        <dbReference type="EMBL" id="AEK30662.1"/>
    </source>
</evidence>
<reference evidence="1 2" key="1">
    <citation type="journal article" date="2011" name="J. Bacteriol.">
        <title>Genome Sequence of the Probiotic Strain Bifidobacterium animalis subsp. lactis CNCM I-2494.</title>
        <authorList>
            <person name="Chervaux C."/>
            <person name="Grimaldi C."/>
            <person name="Bolotin A."/>
            <person name="Quinquis B."/>
            <person name="Legrain-Raspaud S."/>
            <person name="van Hylckama Vlieg J.E."/>
            <person name="Denariaz G."/>
            <person name="Smokvina T."/>
        </authorList>
    </citation>
    <scope>NUCLEOTIDE SEQUENCE [LARGE SCALE GENOMIC DNA]</scope>
    <source>
        <strain evidence="1 2">CNCM I-2494</strain>
    </source>
</reference>
<evidence type="ECO:0000313" key="2">
    <source>
        <dbReference type="Proteomes" id="UP000008394"/>
    </source>
</evidence>
<dbReference type="Proteomes" id="UP000008394">
    <property type="component" value="Chromosome"/>
</dbReference>
<dbReference type="EMBL" id="CP002915">
    <property type="protein sequence ID" value="AEK30662.1"/>
    <property type="molecule type" value="Genomic_DNA"/>
</dbReference>
<sequence length="34" mass="3793">MNAKKIIAAIASVAALALGERLRRREGRRRQCRG</sequence>
<protein>
    <submittedName>
        <fullName evidence="1">Uncharacterized protein</fullName>
    </submittedName>
</protein>
<name>A0A806FWJ4_BIFAN</name>
<organism evidence="1 2">
    <name type="scientific">Bifidobacterium animalis subsp. lactis CNCM I-2494</name>
    <dbReference type="NCBI Taxonomy" id="1042403"/>
    <lineage>
        <taxon>Bacteria</taxon>
        <taxon>Bacillati</taxon>
        <taxon>Actinomycetota</taxon>
        <taxon>Actinomycetes</taxon>
        <taxon>Bifidobacteriales</taxon>
        <taxon>Bifidobacteriaceae</taxon>
        <taxon>Bifidobacterium</taxon>
    </lineage>
</organism>